<feature type="compositionally biased region" description="Basic and acidic residues" evidence="1">
    <location>
        <begin position="269"/>
        <end position="282"/>
    </location>
</feature>
<feature type="transmembrane region" description="Helical" evidence="2">
    <location>
        <begin position="420"/>
        <end position="442"/>
    </location>
</feature>
<dbReference type="InterPro" id="IPR036259">
    <property type="entry name" value="MFS_trans_sf"/>
</dbReference>
<protein>
    <submittedName>
        <fullName evidence="3">MFS transporter</fullName>
    </submittedName>
</protein>
<proteinExistence type="predicted"/>
<reference evidence="3" key="2">
    <citation type="journal article" date="2023" name="Int. J. Syst. Evol. Microbiol.">
        <title>Streptomyces marispadix sp. nov., isolated from marine beach sediment of the Northern Coast of Portugal.</title>
        <authorList>
            <person name="dos Santos J.D.N."/>
            <person name="Vitorino I.R."/>
            <person name="Kallscheuer N."/>
            <person name="Srivastava A."/>
            <person name="Krautwurst S."/>
            <person name="Marz M."/>
            <person name="Jogler C."/>
            <person name="Lobo Da Cunha A."/>
            <person name="Catita J."/>
            <person name="Goncalves H."/>
            <person name="Gonzalez I."/>
            <person name="Reyes F."/>
            <person name="Lage O.M."/>
        </authorList>
    </citation>
    <scope>NUCLEOTIDE SEQUENCE</scope>
    <source>
        <strain evidence="3">M600PL45_2</strain>
    </source>
</reference>
<feature type="transmembrane region" description="Helical" evidence="2">
    <location>
        <begin position="27"/>
        <end position="49"/>
    </location>
</feature>
<evidence type="ECO:0000256" key="1">
    <source>
        <dbReference type="SAM" id="MobiDB-lite"/>
    </source>
</evidence>
<dbReference type="PANTHER" id="PTHR23542:SF1">
    <property type="entry name" value="MAJOR FACILITATOR SUPERFAMILY (MFS) PROFILE DOMAIN-CONTAINING PROTEIN"/>
    <property type="match status" value="1"/>
</dbReference>
<keyword evidence="2" id="KW-0472">Membrane</keyword>
<feature type="transmembrane region" description="Helical" evidence="2">
    <location>
        <begin position="55"/>
        <end position="75"/>
    </location>
</feature>
<reference evidence="3" key="1">
    <citation type="submission" date="2022-03" db="EMBL/GenBank/DDBJ databases">
        <authorList>
            <person name="Santos J.D.N."/>
            <person name="Kallscheuer N."/>
            <person name="Jogler C."/>
            <person name="Lage O.M."/>
        </authorList>
    </citation>
    <scope>NUCLEOTIDE SEQUENCE</scope>
    <source>
        <strain evidence="3">M600PL45_2</strain>
    </source>
</reference>
<evidence type="ECO:0000313" key="3">
    <source>
        <dbReference type="EMBL" id="MCH6160791.1"/>
    </source>
</evidence>
<organism evidence="3 4">
    <name type="scientific">Streptomyces marispadix</name>
    <dbReference type="NCBI Taxonomy" id="2922868"/>
    <lineage>
        <taxon>Bacteria</taxon>
        <taxon>Bacillati</taxon>
        <taxon>Actinomycetota</taxon>
        <taxon>Actinomycetes</taxon>
        <taxon>Kitasatosporales</taxon>
        <taxon>Streptomycetaceae</taxon>
        <taxon>Streptomyces</taxon>
    </lineage>
</organism>
<dbReference type="EMBL" id="JAKWJU010000002">
    <property type="protein sequence ID" value="MCH6160791.1"/>
    <property type="molecule type" value="Genomic_DNA"/>
</dbReference>
<evidence type="ECO:0000313" key="4">
    <source>
        <dbReference type="Proteomes" id="UP001166784"/>
    </source>
</evidence>
<accession>A0ABS9SXK8</accession>
<feature type="transmembrane region" description="Helical" evidence="2">
    <location>
        <begin position="87"/>
        <end position="108"/>
    </location>
</feature>
<feature type="transmembrane region" description="Helical" evidence="2">
    <location>
        <begin position="395"/>
        <end position="414"/>
    </location>
</feature>
<feature type="transmembrane region" description="Helical" evidence="2">
    <location>
        <begin position="364"/>
        <end position="383"/>
    </location>
</feature>
<dbReference type="Gene3D" id="1.20.1250.20">
    <property type="entry name" value="MFS general substrate transporter like domains"/>
    <property type="match status" value="2"/>
</dbReference>
<gene>
    <name evidence="3" type="ORF">MMA15_10370</name>
</gene>
<comment type="caution">
    <text evidence="3">The sequence shown here is derived from an EMBL/GenBank/DDBJ whole genome shotgun (WGS) entry which is preliminary data.</text>
</comment>
<dbReference type="PANTHER" id="PTHR23542">
    <property type="match status" value="1"/>
</dbReference>
<feature type="compositionally biased region" description="Low complexity" evidence="1">
    <location>
        <begin position="170"/>
        <end position="206"/>
    </location>
</feature>
<feature type="transmembrane region" description="Helical" evidence="2">
    <location>
        <begin position="330"/>
        <end position="352"/>
    </location>
</feature>
<keyword evidence="2" id="KW-0812">Transmembrane</keyword>
<feature type="transmembrane region" description="Helical" evidence="2">
    <location>
        <begin position="479"/>
        <end position="503"/>
    </location>
</feature>
<dbReference type="Proteomes" id="UP001166784">
    <property type="component" value="Unassembled WGS sequence"/>
</dbReference>
<feature type="compositionally biased region" description="Gly residues" evidence="1">
    <location>
        <begin position="284"/>
        <end position="296"/>
    </location>
</feature>
<sequence length="529" mass="52155">MATPATATGGRRTGYGALLRTPGAWRFLIPGFLARQPIAMLGIGTVLLVEHTTGSYGAAGIVTAVSGVSMALLAPQGGRLTDRFGQRAVLVPYLLLHTLSVSALIALALGGAPLWALFAAAVPAGASIPQISPMVRARWSACLGGAEGSGVTGAADVTGVTGVEADEAQGTNGAGDANDVDGAGSSGRADGSSSAHGSSREGSAAGSPLLTTAAAFESVTDEFSFVVGPVLATALCTGVHPAAGLAAEAALMLGSGLLFAAQRATQPEIRGDSRPGLRRAEGDGASGGDRGNGGDGRSAASKRDRDGGRADGGGARVGGGSALGVRGVRVLIAVLLGIGTVFGGMQVSVAAFTQAADAPELNGVLYGVFAAGNMSAALAVGTVRWRRSADIRLLIAYPLLVLAALTLAVSAQLAPPLPLLGALGLLLGLWVAPSMITGFTLVELLVPASFRTEAFTWLTGAVALGQASGSMAAGQLTDVAGAGAGFFAPLAGTGLALAALVLFRRRLTVGTGHGSYGGGVGHRPAVPVD</sequence>
<keyword evidence="2" id="KW-1133">Transmembrane helix</keyword>
<name>A0ABS9SXK8_9ACTN</name>
<evidence type="ECO:0000256" key="2">
    <source>
        <dbReference type="SAM" id="Phobius"/>
    </source>
</evidence>
<feature type="region of interest" description="Disordered" evidence="1">
    <location>
        <begin position="266"/>
        <end position="314"/>
    </location>
</feature>
<feature type="transmembrane region" description="Helical" evidence="2">
    <location>
        <begin position="454"/>
        <end position="473"/>
    </location>
</feature>
<feature type="region of interest" description="Disordered" evidence="1">
    <location>
        <begin position="167"/>
        <end position="206"/>
    </location>
</feature>
<keyword evidence="4" id="KW-1185">Reference proteome</keyword>
<dbReference type="SUPFAM" id="SSF103473">
    <property type="entry name" value="MFS general substrate transporter"/>
    <property type="match status" value="2"/>
</dbReference>